<evidence type="ECO:0000313" key="2">
    <source>
        <dbReference type="EMBL" id="ADQ80932.1"/>
    </source>
</evidence>
<dbReference type="KEGG" id="ppn:Palpr_2803"/>
<dbReference type="PROSITE" id="PS50005">
    <property type="entry name" value="TPR"/>
    <property type="match status" value="3"/>
</dbReference>
<dbReference type="PANTHER" id="PTHR12558:SF13">
    <property type="entry name" value="CELL DIVISION CYCLE PROTEIN 27 HOMOLOG"/>
    <property type="match status" value="1"/>
</dbReference>
<reference key="1">
    <citation type="submission" date="2010-11" db="EMBL/GenBank/DDBJ databases">
        <title>The complete genome of Paludibacter propionicigenes DSM 17365.</title>
        <authorList>
            <consortium name="US DOE Joint Genome Institute (JGI-PGF)"/>
            <person name="Lucas S."/>
            <person name="Copeland A."/>
            <person name="Lapidus A."/>
            <person name="Bruce D."/>
            <person name="Goodwin L."/>
            <person name="Pitluck S."/>
            <person name="Kyrpides N."/>
            <person name="Mavromatis K."/>
            <person name="Ivanova N."/>
            <person name="Munk A.C."/>
            <person name="Brettin T."/>
            <person name="Detter J.C."/>
            <person name="Han C."/>
            <person name="Tapia R."/>
            <person name="Land M."/>
            <person name="Hauser L."/>
            <person name="Markowitz V."/>
            <person name="Cheng J.-F."/>
            <person name="Hugenholtz P."/>
            <person name="Woyke T."/>
            <person name="Wu D."/>
            <person name="Gronow S."/>
            <person name="Wellnitz S."/>
            <person name="Brambilla E."/>
            <person name="Klenk H.-P."/>
            <person name="Eisen J.A."/>
        </authorList>
    </citation>
    <scope>NUCLEOTIDE SEQUENCE</scope>
    <source>
        <strain>WB4</strain>
    </source>
</reference>
<dbReference type="Pfam" id="PF00515">
    <property type="entry name" value="TPR_1"/>
    <property type="match status" value="1"/>
</dbReference>
<gene>
    <name evidence="2" type="ordered locus">Palpr_2803</name>
</gene>
<dbReference type="PROSITE" id="PS50293">
    <property type="entry name" value="TPR_REGION"/>
    <property type="match status" value="1"/>
</dbReference>
<dbReference type="InterPro" id="IPR019734">
    <property type="entry name" value="TPR_rpt"/>
</dbReference>
<protein>
    <submittedName>
        <fullName evidence="2">Tetratricopeptide TPR_1 repeat-containing protein</fullName>
    </submittedName>
</protein>
<evidence type="ECO:0000313" key="3">
    <source>
        <dbReference type="Proteomes" id="UP000008718"/>
    </source>
</evidence>
<dbReference type="InterPro" id="IPR011990">
    <property type="entry name" value="TPR-like_helical_dom_sf"/>
</dbReference>
<dbReference type="RefSeq" id="WP_013446301.1">
    <property type="nucleotide sequence ID" value="NC_014734.1"/>
</dbReference>
<dbReference type="OrthoDB" id="9803982at2"/>
<dbReference type="SUPFAM" id="SSF48452">
    <property type="entry name" value="TPR-like"/>
    <property type="match status" value="1"/>
</dbReference>
<dbReference type="SMART" id="SM00028">
    <property type="entry name" value="TPR"/>
    <property type="match status" value="10"/>
</dbReference>
<dbReference type="PANTHER" id="PTHR12558">
    <property type="entry name" value="CELL DIVISION CYCLE 16,23,27"/>
    <property type="match status" value="1"/>
</dbReference>
<dbReference type="STRING" id="694427.Palpr_2803"/>
<dbReference type="HOGENOM" id="CLU_044685_0_0_10"/>
<feature type="repeat" description="TPR" evidence="1">
    <location>
        <begin position="272"/>
        <end position="305"/>
    </location>
</feature>
<name>E4T888_PALPW</name>
<dbReference type="Pfam" id="PF13432">
    <property type="entry name" value="TPR_16"/>
    <property type="match status" value="1"/>
</dbReference>
<dbReference type="eggNOG" id="COG0457">
    <property type="taxonomic scope" value="Bacteria"/>
</dbReference>
<feature type="repeat" description="TPR" evidence="1">
    <location>
        <begin position="203"/>
        <end position="236"/>
    </location>
</feature>
<dbReference type="EMBL" id="CP002345">
    <property type="protein sequence ID" value="ADQ80932.1"/>
    <property type="molecule type" value="Genomic_DNA"/>
</dbReference>
<dbReference type="Gene3D" id="1.25.40.10">
    <property type="entry name" value="Tetratricopeptide repeat domain"/>
    <property type="match status" value="2"/>
</dbReference>
<reference evidence="2 3" key="2">
    <citation type="journal article" date="2011" name="Stand. Genomic Sci.">
        <title>Complete genome sequence of Paludibacter propionicigenes type strain (WB4).</title>
        <authorList>
            <person name="Gronow S."/>
            <person name="Munk C."/>
            <person name="Lapidus A."/>
            <person name="Nolan M."/>
            <person name="Lucas S."/>
            <person name="Hammon N."/>
            <person name="Deshpande S."/>
            <person name="Cheng J.F."/>
            <person name="Tapia R."/>
            <person name="Han C."/>
            <person name="Goodwin L."/>
            <person name="Pitluck S."/>
            <person name="Liolios K."/>
            <person name="Ivanova N."/>
            <person name="Mavromatis K."/>
            <person name="Mikhailova N."/>
            <person name="Pati A."/>
            <person name="Chen A."/>
            <person name="Palaniappan K."/>
            <person name="Land M."/>
            <person name="Hauser L."/>
            <person name="Chang Y.J."/>
            <person name="Jeffries C.D."/>
            <person name="Brambilla E."/>
            <person name="Rohde M."/>
            <person name="Goker M."/>
            <person name="Detter J.C."/>
            <person name="Woyke T."/>
            <person name="Bristow J."/>
            <person name="Eisen J.A."/>
            <person name="Markowitz V."/>
            <person name="Hugenholtz P."/>
            <person name="Kyrpides N.C."/>
            <person name="Klenk H.P."/>
        </authorList>
    </citation>
    <scope>NUCLEOTIDE SEQUENCE [LARGE SCALE GENOMIC DNA]</scope>
    <source>
        <strain evidence="3">DSM 17365 / JCM 13257 / WB4</strain>
    </source>
</reference>
<dbReference type="AlphaFoldDB" id="E4T888"/>
<proteinExistence type="predicted"/>
<accession>E4T888</accession>
<dbReference type="Pfam" id="PF13181">
    <property type="entry name" value="TPR_8"/>
    <property type="match status" value="1"/>
</dbReference>
<keyword evidence="3" id="KW-1185">Reference proteome</keyword>
<sequence length="460" mass="52592">MGRKLSFSVDDESNDIVKRYEQFLSGTATGYFDVEELESIVEYYLRHGRTKDCAKALKLGLQLHPNNNTLKTKRAKIYLATGDDKKAFRLLDSLTETTDYEVILLKIEVLTKLGRMKEARELSDNLVANETDDLDNVCLDIAYIYLSQTEYSLALSLLEKGDLFNPNNVELLYELAFCYEQNENFENAIAVNIRIIDIDPFAGEAWFNLGQLYFATQDFTKALDAYEYALAIDEKDSLTCIQKAHVQFQLDMFEEALETYQEYRKMSSYGQWQTDIFIAECYEKMEKYEESISYYKQSLEAHPDNYDALTGIAICLLEQEKYAESMPYINRALEINPEAADAWVYLAEANIGIDDVDNGLLAYLKSIAIDDDQPDTLMAIANIYLEKTEFELAIKFYLAAKGLDDNMEFINLFIAVSYYKVGNMPKAIAYLRVAILENDTAAALFLELCPEATNANLLEE</sequence>
<dbReference type="Proteomes" id="UP000008718">
    <property type="component" value="Chromosome"/>
</dbReference>
<organism evidence="2 3">
    <name type="scientific">Paludibacter propionicigenes (strain DSM 17365 / JCM 13257 / WB4)</name>
    <dbReference type="NCBI Taxonomy" id="694427"/>
    <lineage>
        <taxon>Bacteria</taxon>
        <taxon>Pseudomonadati</taxon>
        <taxon>Bacteroidota</taxon>
        <taxon>Bacteroidia</taxon>
        <taxon>Bacteroidales</taxon>
        <taxon>Paludibacteraceae</taxon>
        <taxon>Paludibacter</taxon>
    </lineage>
</organism>
<feature type="repeat" description="TPR" evidence="1">
    <location>
        <begin position="306"/>
        <end position="339"/>
    </location>
</feature>
<evidence type="ECO:0000256" key="1">
    <source>
        <dbReference type="PROSITE-ProRule" id="PRU00339"/>
    </source>
</evidence>
<keyword evidence="1" id="KW-0802">TPR repeat</keyword>